<evidence type="ECO:0000313" key="7">
    <source>
        <dbReference type="EMBL" id="KAK3051298.1"/>
    </source>
</evidence>
<dbReference type="InterPro" id="IPR001965">
    <property type="entry name" value="Znf_PHD"/>
</dbReference>
<dbReference type="InterPro" id="IPR001214">
    <property type="entry name" value="SET_dom"/>
</dbReference>
<dbReference type="InterPro" id="IPR011011">
    <property type="entry name" value="Znf_FYVE_PHD"/>
</dbReference>
<feature type="compositionally biased region" description="Polar residues" evidence="5">
    <location>
        <begin position="489"/>
        <end position="504"/>
    </location>
</feature>
<name>A0AAJ0DC95_9PEZI</name>
<reference evidence="7" key="1">
    <citation type="submission" date="2023-04" db="EMBL/GenBank/DDBJ databases">
        <title>Black Yeasts Isolated from many extreme environments.</title>
        <authorList>
            <person name="Coleine C."/>
            <person name="Stajich J.E."/>
            <person name="Selbmann L."/>
        </authorList>
    </citation>
    <scope>NUCLEOTIDE SEQUENCE</scope>
    <source>
        <strain evidence="7">CCFEE 5312</strain>
    </source>
</reference>
<dbReference type="Gene3D" id="3.30.40.10">
    <property type="entry name" value="Zinc/RING finger domain, C3HC4 (zinc finger)"/>
    <property type="match status" value="1"/>
</dbReference>
<keyword evidence="3" id="KW-0862">Zinc</keyword>
<proteinExistence type="predicted"/>
<keyword evidence="1" id="KW-0479">Metal-binding</keyword>
<accession>A0AAJ0DC95</accession>
<dbReference type="GO" id="GO:0006355">
    <property type="term" value="P:regulation of DNA-templated transcription"/>
    <property type="evidence" value="ECO:0007669"/>
    <property type="project" value="TreeGrafter"/>
</dbReference>
<dbReference type="InterPro" id="IPR013083">
    <property type="entry name" value="Znf_RING/FYVE/PHD"/>
</dbReference>
<feature type="region of interest" description="Disordered" evidence="5">
    <location>
        <begin position="761"/>
        <end position="858"/>
    </location>
</feature>
<evidence type="ECO:0000256" key="4">
    <source>
        <dbReference type="ARBA" id="ARBA00022853"/>
    </source>
</evidence>
<dbReference type="EMBL" id="JAWDJX010000027">
    <property type="protein sequence ID" value="KAK3051298.1"/>
    <property type="molecule type" value="Genomic_DNA"/>
</dbReference>
<feature type="region of interest" description="Disordered" evidence="5">
    <location>
        <begin position="714"/>
        <end position="749"/>
    </location>
</feature>
<dbReference type="Pfam" id="PF00628">
    <property type="entry name" value="PHD"/>
    <property type="match status" value="1"/>
</dbReference>
<dbReference type="Pfam" id="PF00856">
    <property type="entry name" value="SET"/>
    <property type="match status" value="1"/>
</dbReference>
<dbReference type="SUPFAM" id="SSF82199">
    <property type="entry name" value="SET domain"/>
    <property type="match status" value="1"/>
</dbReference>
<feature type="compositionally biased region" description="Polar residues" evidence="5">
    <location>
        <begin position="535"/>
        <end position="551"/>
    </location>
</feature>
<sequence length="960" mass="106194">MTDTSHHHPTINGHGFPQGPLLNGNAVGFYQHPVTAAPQPAEVVAEDDGQINCVCGYFDDDGWTVACDGCNQWQHQLCYYPDFEDRSLPEDLSHYCIDCRPRNGIDIGYARNRQTRRREEQRALVNSVKRQPSKSHKKKVKDVPYTNGWPLDKSRHDRNSASPRDQPPPAKRPKTSHRTSDSTSKGHARKRTATTGNQRSQSRSPDASHNFYSDEFIRCYRDDTWSGTDANLYDSIAIANKMSTWLTAPEEELPPTTQGQNSVDLFMRYGGDLSAMAPSLEIIEDRDDNFQDDGNNVPTWKTVMLKDSSVSEKAFLGELKGHVGFKDEYLQDPSNRWSLLRHPEPFVFFHPRLPIYIDARNEGTELRYIRRSCRPNAKLQVIVTGGTTYHFCFVATTHIDPGTEIAINWDPSDSLPEQILQGEDLSLPKEDMRQLYGWVSTVLANCGPCACNSSDCLLTQLDRRGKGLGDEDEAESTVKMPRSKRRKTGQQISPINTTFNSRSGSEAHKLEPDDEQSESRSASGSGGRESASRDITPNTHYSHTGSLSTAPELSERERRKVAKEEEMFARQAEAQTGRTSKKKRHSGGSTVNTPSATSSKHFSYPGSSKYTDASTSKQTGLPAAKAGRKPKSMDAHKTPGTANHKPKVLRPVAHAEVQCDMDKEEAEERARTAPQRMPYIPMTQRLLQRYAMYNARRREPAVLAKHLSFTKTHDQMEIDRRALSSPPDSERGSRTPELEHVPSGPRDAEHVEHADDCEMKDVVPISPPSDQPHVDEIGSESRPTPPVSPEEPSHLPREPIAPPWPSQAAHLAPVSASSPPINNRPPDMHLQMPPPSANPFAHAPPLSASSPTRPGLVTGFTQSPAALITPSLFSPSVTAAVTPSPAKKKMSLSDYTKRISRAKDKEVEARHERDSSPASVASGPVVPPLQASESMKERAGSAAVEDCDVRMEDTSAAHGL</sequence>
<evidence type="ECO:0000256" key="1">
    <source>
        <dbReference type="ARBA" id="ARBA00022723"/>
    </source>
</evidence>
<dbReference type="SMART" id="SM00249">
    <property type="entry name" value="PHD"/>
    <property type="match status" value="1"/>
</dbReference>
<feature type="region of interest" description="Disordered" evidence="5">
    <location>
        <begin position="110"/>
        <end position="208"/>
    </location>
</feature>
<evidence type="ECO:0000256" key="5">
    <source>
        <dbReference type="SAM" id="MobiDB-lite"/>
    </source>
</evidence>
<dbReference type="AlphaFoldDB" id="A0AAJ0DC95"/>
<feature type="compositionally biased region" description="Basic and acidic residues" evidence="5">
    <location>
        <begin position="899"/>
        <end position="915"/>
    </location>
</feature>
<feature type="compositionally biased region" description="Polar residues" evidence="5">
    <location>
        <begin position="193"/>
        <end position="208"/>
    </location>
</feature>
<dbReference type="InterPro" id="IPR046341">
    <property type="entry name" value="SET_dom_sf"/>
</dbReference>
<dbReference type="SMART" id="SM00317">
    <property type="entry name" value="SET"/>
    <property type="match status" value="1"/>
</dbReference>
<evidence type="ECO:0000259" key="6">
    <source>
        <dbReference type="PROSITE" id="PS50280"/>
    </source>
</evidence>
<keyword evidence="4" id="KW-0156">Chromatin regulator</keyword>
<feature type="compositionally biased region" description="Basic and acidic residues" evidence="5">
    <location>
        <begin position="553"/>
        <end position="568"/>
    </location>
</feature>
<evidence type="ECO:0000256" key="3">
    <source>
        <dbReference type="ARBA" id="ARBA00022833"/>
    </source>
</evidence>
<dbReference type="GO" id="GO:0006325">
    <property type="term" value="P:chromatin organization"/>
    <property type="evidence" value="ECO:0007669"/>
    <property type="project" value="UniProtKB-KW"/>
</dbReference>
<gene>
    <name evidence="7" type="primary">SET3</name>
    <name evidence="7" type="ORF">LTR09_007694</name>
</gene>
<dbReference type="InterPro" id="IPR019787">
    <property type="entry name" value="Znf_PHD-finger"/>
</dbReference>
<dbReference type="PANTHER" id="PTHR46462">
    <property type="entry name" value="UPSET, ISOFORM A"/>
    <property type="match status" value="1"/>
</dbReference>
<dbReference type="GO" id="GO:0034967">
    <property type="term" value="C:Set3 complex"/>
    <property type="evidence" value="ECO:0007669"/>
    <property type="project" value="TreeGrafter"/>
</dbReference>
<feature type="compositionally biased region" description="Polar residues" evidence="5">
    <location>
        <begin position="587"/>
        <end position="619"/>
    </location>
</feature>
<comment type="caution">
    <text evidence="7">The sequence shown here is derived from an EMBL/GenBank/DDBJ whole genome shotgun (WGS) entry which is preliminary data.</text>
</comment>
<evidence type="ECO:0000256" key="2">
    <source>
        <dbReference type="ARBA" id="ARBA00022771"/>
    </source>
</evidence>
<organism evidence="7 8">
    <name type="scientific">Extremus antarcticus</name>
    <dbReference type="NCBI Taxonomy" id="702011"/>
    <lineage>
        <taxon>Eukaryota</taxon>
        <taxon>Fungi</taxon>
        <taxon>Dikarya</taxon>
        <taxon>Ascomycota</taxon>
        <taxon>Pezizomycotina</taxon>
        <taxon>Dothideomycetes</taxon>
        <taxon>Dothideomycetidae</taxon>
        <taxon>Mycosphaerellales</taxon>
        <taxon>Extremaceae</taxon>
        <taxon>Extremus</taxon>
    </lineage>
</organism>
<feature type="compositionally biased region" description="Basic and acidic residues" evidence="5">
    <location>
        <begin position="947"/>
        <end position="960"/>
    </location>
</feature>
<dbReference type="Proteomes" id="UP001271007">
    <property type="component" value="Unassembled WGS sequence"/>
</dbReference>
<dbReference type="PROSITE" id="PS50280">
    <property type="entry name" value="SET"/>
    <property type="match status" value="1"/>
</dbReference>
<dbReference type="Gene3D" id="2.170.270.10">
    <property type="entry name" value="SET domain"/>
    <property type="match status" value="1"/>
</dbReference>
<evidence type="ECO:0000313" key="8">
    <source>
        <dbReference type="Proteomes" id="UP001271007"/>
    </source>
</evidence>
<dbReference type="SUPFAM" id="SSF57903">
    <property type="entry name" value="FYVE/PHD zinc finger"/>
    <property type="match status" value="1"/>
</dbReference>
<keyword evidence="8" id="KW-1185">Reference proteome</keyword>
<feature type="region of interest" description="Disordered" evidence="5">
    <location>
        <begin position="899"/>
        <end position="960"/>
    </location>
</feature>
<protein>
    <submittedName>
        <fullName evidence="7">SET domain-containing protein 3</fullName>
    </submittedName>
</protein>
<dbReference type="GO" id="GO:0070210">
    <property type="term" value="C:Rpd3L-Expanded complex"/>
    <property type="evidence" value="ECO:0007669"/>
    <property type="project" value="TreeGrafter"/>
</dbReference>
<keyword evidence="2" id="KW-0863">Zinc-finger</keyword>
<dbReference type="PANTHER" id="PTHR46462:SF3">
    <property type="entry name" value="UPSET, ISOFORM A"/>
    <property type="match status" value="1"/>
</dbReference>
<dbReference type="GO" id="GO:0008270">
    <property type="term" value="F:zinc ion binding"/>
    <property type="evidence" value="ECO:0007669"/>
    <property type="project" value="UniProtKB-KW"/>
</dbReference>
<feature type="compositionally biased region" description="Basic residues" evidence="5">
    <location>
        <begin position="131"/>
        <end position="140"/>
    </location>
</feature>
<feature type="domain" description="SET" evidence="6">
    <location>
        <begin position="278"/>
        <end position="410"/>
    </location>
</feature>
<feature type="region of interest" description="Disordered" evidence="5">
    <location>
        <begin position="466"/>
        <end position="645"/>
    </location>
</feature>